<evidence type="ECO:0000313" key="3">
    <source>
        <dbReference type="Proteomes" id="UP000485058"/>
    </source>
</evidence>
<sequence length="76" mass="8338">MEQVSLQQALDDRRLTLLVDYMGKVTRVGSASSSLFGFDPQQLVGKSVTTFIDCLAPEPDELEEESAQQDAFQLSG</sequence>
<comment type="caution">
    <text evidence="2">The sequence shown here is derived from an EMBL/GenBank/DDBJ whole genome shotgun (WGS) entry which is preliminary data.</text>
</comment>
<keyword evidence="3" id="KW-1185">Reference proteome</keyword>
<feature type="non-terminal residue" evidence="2">
    <location>
        <position position="1"/>
    </location>
</feature>
<reference evidence="2 3" key="1">
    <citation type="submission" date="2020-02" db="EMBL/GenBank/DDBJ databases">
        <title>Draft genome sequence of Haematococcus lacustris strain NIES-144.</title>
        <authorList>
            <person name="Morimoto D."/>
            <person name="Nakagawa S."/>
            <person name="Yoshida T."/>
            <person name="Sawayama S."/>
        </authorList>
    </citation>
    <scope>NUCLEOTIDE SEQUENCE [LARGE SCALE GENOMIC DNA]</scope>
    <source>
        <strain evidence="2 3">NIES-144</strain>
    </source>
</reference>
<organism evidence="2 3">
    <name type="scientific">Haematococcus lacustris</name>
    <name type="common">Green alga</name>
    <name type="synonym">Haematococcus pluvialis</name>
    <dbReference type="NCBI Taxonomy" id="44745"/>
    <lineage>
        <taxon>Eukaryota</taxon>
        <taxon>Viridiplantae</taxon>
        <taxon>Chlorophyta</taxon>
        <taxon>core chlorophytes</taxon>
        <taxon>Chlorophyceae</taxon>
        <taxon>CS clade</taxon>
        <taxon>Chlamydomonadales</taxon>
        <taxon>Haematococcaceae</taxon>
        <taxon>Haematococcus</taxon>
    </lineage>
</organism>
<feature type="domain" description="PAS" evidence="1">
    <location>
        <begin position="17"/>
        <end position="75"/>
    </location>
</feature>
<protein>
    <submittedName>
        <fullName evidence="2">PAS domain-containing protein</fullName>
    </submittedName>
</protein>
<name>A0A699ZBS8_HAELA</name>
<evidence type="ECO:0000313" key="2">
    <source>
        <dbReference type="EMBL" id="GFH20157.1"/>
    </source>
</evidence>
<dbReference type="AlphaFoldDB" id="A0A699ZBS8"/>
<proteinExistence type="predicted"/>
<dbReference type="Proteomes" id="UP000485058">
    <property type="component" value="Unassembled WGS sequence"/>
</dbReference>
<dbReference type="EMBL" id="BLLF01001584">
    <property type="protein sequence ID" value="GFH20157.1"/>
    <property type="molecule type" value="Genomic_DNA"/>
</dbReference>
<accession>A0A699ZBS8</accession>
<dbReference type="InterPro" id="IPR000014">
    <property type="entry name" value="PAS"/>
</dbReference>
<gene>
    <name evidence="2" type="ORF">HaLaN_17236</name>
</gene>
<feature type="non-terminal residue" evidence="2">
    <location>
        <position position="76"/>
    </location>
</feature>
<evidence type="ECO:0000259" key="1">
    <source>
        <dbReference type="PROSITE" id="PS50112"/>
    </source>
</evidence>
<dbReference type="PROSITE" id="PS50112">
    <property type="entry name" value="PAS"/>
    <property type="match status" value="1"/>
</dbReference>